<dbReference type="Gene3D" id="1.10.4030.10">
    <property type="entry name" value="Porin chaperone SurA, peptide-binding domain"/>
    <property type="match status" value="1"/>
</dbReference>
<comment type="subcellular location">
    <subcellularLocation>
        <location evidence="1">Cell inner membrane</location>
        <topology evidence="1">Single-pass type II membrane protein</topology>
        <orientation evidence="1">Periplasmic side</orientation>
    </subcellularLocation>
</comment>
<keyword evidence="5 12" id="KW-1133">Transmembrane helix</keyword>
<dbReference type="Pfam" id="PF13624">
    <property type="entry name" value="SurA_N_3"/>
    <property type="match status" value="1"/>
</dbReference>
<keyword evidence="2" id="KW-1003">Cell membrane</keyword>
<protein>
    <recommendedName>
        <fullName evidence="9">Periplasmic chaperone PpiD</fullName>
    </recommendedName>
    <alternativeName>
        <fullName evidence="10">Periplasmic folding chaperone</fullName>
    </alternativeName>
</protein>
<keyword evidence="11" id="KW-0413">Isomerase</keyword>
<dbReference type="PROSITE" id="PS01096">
    <property type="entry name" value="PPIC_PPIASE_1"/>
    <property type="match status" value="1"/>
</dbReference>
<reference evidence="14 15" key="1">
    <citation type="submission" date="2023-02" db="EMBL/GenBank/DDBJ databases">
        <title>Description and genomic characterization of Microbulbifer bruguierae sp. nov., isolated from the sediment of mangrove plant Bruguiera sexangula.</title>
        <authorList>
            <person name="Long M."/>
        </authorList>
    </citation>
    <scope>NUCLEOTIDE SEQUENCE [LARGE SCALE GENOMIC DNA]</scope>
    <source>
        <strain evidence="14 15">H12</strain>
    </source>
</reference>
<accession>A0ABY8NEY9</accession>
<sequence length="630" mass="68311">MLQSMRDNLKGTAAIIVAVFFGFIMVIGGIDFFTGTSGGSADKVAEVNGEKISNYDLQRAIQNRRSMIESQYGENVPADLLTDEQLRGPVLQQLVNSSVLRQAAQKSGMVMSTGAVDREIVQMPGFQIDGQFDQLVYREGLRRMGYSAAGFRQLLEQEMVMQQFAGSVADSAFTTRVDAEQIVAVSMEERDFDYLTLPVAPLLGGMSVSDDEVRAYYDANQAEFQHPELVAIEYIELTPEVFAGNIDVAEQDIRTQYDQDTKGFQEIRRHAAHILIEGTDDAAEEKIAELQAKLAAGGDFAQLAKQYSDDIVSRDEGGDLGFTSGDVFPKAFEDALAKLEVGGVSKPVKTDEGVHFIKLLEVTDIAPPTFEERKDAIAARLRNAQAEREFVDAVSRLRDLAYNAESLATPAAELGVTVKQAPLFSHQGGSGITADAKVIAAAFSPEVLEDGNTSEVLNLTENHSVVIKVTEHKPAGVKPLDEVKVEIANRLKRDKASEQLASKAEVLQEKVQAGEAFAEVATAEGLTLETSDNTRRGGFGTRGEVINQAFSMAVPKSGQKPVQSFTLANGDLIVVQLRNVRPGKLAAQTAEQRDALLQQLASMQGSAELAAVQKLLISKADIEMTATEQQ</sequence>
<evidence type="ECO:0000256" key="11">
    <source>
        <dbReference type="PROSITE-ProRule" id="PRU00278"/>
    </source>
</evidence>
<gene>
    <name evidence="14" type="ORF">PVT68_03490</name>
</gene>
<dbReference type="Pfam" id="PF00639">
    <property type="entry name" value="Rotamase"/>
    <property type="match status" value="1"/>
</dbReference>
<evidence type="ECO:0000256" key="8">
    <source>
        <dbReference type="ARBA" id="ARBA00038408"/>
    </source>
</evidence>
<evidence type="ECO:0000256" key="10">
    <source>
        <dbReference type="ARBA" id="ARBA00042775"/>
    </source>
</evidence>
<dbReference type="PANTHER" id="PTHR47529">
    <property type="entry name" value="PEPTIDYL-PROLYL CIS-TRANS ISOMERASE D"/>
    <property type="match status" value="1"/>
</dbReference>
<dbReference type="InterPro" id="IPR052029">
    <property type="entry name" value="PpiD_chaperone"/>
</dbReference>
<feature type="domain" description="PpiC" evidence="13">
    <location>
        <begin position="266"/>
        <end position="361"/>
    </location>
</feature>
<keyword evidence="6 12" id="KW-0472">Membrane</keyword>
<keyword evidence="7" id="KW-0143">Chaperone</keyword>
<organism evidence="14 15">
    <name type="scientific">Microbulbifer bruguierae</name>
    <dbReference type="NCBI Taxonomy" id="3029061"/>
    <lineage>
        <taxon>Bacteria</taxon>
        <taxon>Pseudomonadati</taxon>
        <taxon>Pseudomonadota</taxon>
        <taxon>Gammaproteobacteria</taxon>
        <taxon>Cellvibrionales</taxon>
        <taxon>Microbulbiferaceae</taxon>
        <taxon>Microbulbifer</taxon>
    </lineage>
</organism>
<dbReference type="SUPFAM" id="SSF54534">
    <property type="entry name" value="FKBP-like"/>
    <property type="match status" value="1"/>
</dbReference>
<evidence type="ECO:0000256" key="12">
    <source>
        <dbReference type="SAM" id="Phobius"/>
    </source>
</evidence>
<dbReference type="Gene3D" id="3.10.50.40">
    <property type="match status" value="1"/>
</dbReference>
<evidence type="ECO:0000313" key="14">
    <source>
        <dbReference type="EMBL" id="WGL17368.1"/>
    </source>
</evidence>
<evidence type="ECO:0000256" key="4">
    <source>
        <dbReference type="ARBA" id="ARBA00022692"/>
    </source>
</evidence>
<evidence type="ECO:0000256" key="1">
    <source>
        <dbReference type="ARBA" id="ARBA00004382"/>
    </source>
</evidence>
<dbReference type="InterPro" id="IPR023058">
    <property type="entry name" value="PPIase_PpiC_CS"/>
</dbReference>
<dbReference type="InterPro" id="IPR027304">
    <property type="entry name" value="Trigger_fact/SurA_dom_sf"/>
</dbReference>
<keyword evidence="11" id="KW-0697">Rotamase</keyword>
<evidence type="ECO:0000256" key="7">
    <source>
        <dbReference type="ARBA" id="ARBA00023186"/>
    </source>
</evidence>
<evidence type="ECO:0000256" key="5">
    <source>
        <dbReference type="ARBA" id="ARBA00022989"/>
    </source>
</evidence>
<evidence type="ECO:0000256" key="3">
    <source>
        <dbReference type="ARBA" id="ARBA00022519"/>
    </source>
</evidence>
<keyword evidence="3" id="KW-0997">Cell inner membrane</keyword>
<comment type="similarity">
    <text evidence="8">Belongs to the PpiD chaperone family.</text>
</comment>
<keyword evidence="15" id="KW-1185">Reference proteome</keyword>
<evidence type="ECO:0000256" key="9">
    <source>
        <dbReference type="ARBA" id="ARBA00040743"/>
    </source>
</evidence>
<dbReference type="PANTHER" id="PTHR47529:SF1">
    <property type="entry name" value="PERIPLASMIC CHAPERONE PPID"/>
    <property type="match status" value="1"/>
</dbReference>
<evidence type="ECO:0000313" key="15">
    <source>
        <dbReference type="Proteomes" id="UP001236500"/>
    </source>
</evidence>
<dbReference type="InterPro" id="IPR000297">
    <property type="entry name" value="PPIase_PpiC"/>
</dbReference>
<proteinExistence type="inferred from homology"/>
<dbReference type="EMBL" id="CP118605">
    <property type="protein sequence ID" value="WGL17368.1"/>
    <property type="molecule type" value="Genomic_DNA"/>
</dbReference>
<dbReference type="InterPro" id="IPR046357">
    <property type="entry name" value="PPIase_dom_sf"/>
</dbReference>
<keyword evidence="4 12" id="KW-0812">Transmembrane</keyword>
<dbReference type="SUPFAM" id="SSF109998">
    <property type="entry name" value="Triger factor/SurA peptide-binding domain-like"/>
    <property type="match status" value="1"/>
</dbReference>
<dbReference type="RefSeq" id="WP_280321224.1">
    <property type="nucleotide sequence ID" value="NZ_CP118605.1"/>
</dbReference>
<evidence type="ECO:0000256" key="6">
    <source>
        <dbReference type="ARBA" id="ARBA00023136"/>
    </source>
</evidence>
<name>A0ABY8NEY9_9GAMM</name>
<dbReference type="PROSITE" id="PS50198">
    <property type="entry name" value="PPIC_PPIASE_2"/>
    <property type="match status" value="1"/>
</dbReference>
<evidence type="ECO:0000259" key="13">
    <source>
        <dbReference type="PROSITE" id="PS50198"/>
    </source>
</evidence>
<evidence type="ECO:0000256" key="2">
    <source>
        <dbReference type="ARBA" id="ARBA00022475"/>
    </source>
</evidence>
<dbReference type="Proteomes" id="UP001236500">
    <property type="component" value="Chromosome"/>
</dbReference>
<feature type="transmembrane region" description="Helical" evidence="12">
    <location>
        <begin position="12"/>
        <end position="33"/>
    </location>
</feature>